<reference evidence="6 7" key="1">
    <citation type="submission" date="2019-02" db="EMBL/GenBank/DDBJ databases">
        <title>Deep-cultivation of Planctomycetes and their phenomic and genomic characterization uncovers novel biology.</title>
        <authorList>
            <person name="Wiegand S."/>
            <person name="Jogler M."/>
            <person name="Boedeker C."/>
            <person name="Pinto D."/>
            <person name="Vollmers J."/>
            <person name="Rivas-Marin E."/>
            <person name="Kohn T."/>
            <person name="Peeters S.H."/>
            <person name="Heuer A."/>
            <person name="Rast P."/>
            <person name="Oberbeckmann S."/>
            <person name="Bunk B."/>
            <person name="Jeske O."/>
            <person name="Meyerdierks A."/>
            <person name="Storesund J.E."/>
            <person name="Kallscheuer N."/>
            <person name="Luecker S."/>
            <person name="Lage O.M."/>
            <person name="Pohl T."/>
            <person name="Merkel B.J."/>
            <person name="Hornburger P."/>
            <person name="Mueller R.-W."/>
            <person name="Bruemmer F."/>
            <person name="Labrenz M."/>
            <person name="Spormann A.M."/>
            <person name="Op den Camp H."/>
            <person name="Overmann J."/>
            <person name="Amann R."/>
            <person name="Jetten M.S.M."/>
            <person name="Mascher T."/>
            <person name="Medema M.H."/>
            <person name="Devos D.P."/>
            <person name="Kaster A.-K."/>
            <person name="Ovreas L."/>
            <person name="Rohde M."/>
            <person name="Galperin M.Y."/>
            <person name="Jogler C."/>
        </authorList>
    </citation>
    <scope>NUCLEOTIDE SEQUENCE [LARGE SCALE GENOMIC DNA]</scope>
    <source>
        <strain evidence="6 7">Pla163</strain>
    </source>
</reference>
<dbReference type="Proteomes" id="UP000319342">
    <property type="component" value="Chromosome"/>
</dbReference>
<gene>
    <name evidence="6" type="ORF">Pla163_06430</name>
</gene>
<keyword evidence="2" id="KW-0288">FMN</keyword>
<feature type="domain" description="Riboflavin kinase" evidence="5">
    <location>
        <begin position="13"/>
        <end position="125"/>
    </location>
</feature>
<dbReference type="EMBL" id="CP036290">
    <property type="protein sequence ID" value="QDU83544.1"/>
    <property type="molecule type" value="Genomic_DNA"/>
</dbReference>
<keyword evidence="3" id="KW-0808">Transferase</keyword>
<evidence type="ECO:0000313" key="7">
    <source>
        <dbReference type="Proteomes" id="UP000319342"/>
    </source>
</evidence>
<dbReference type="InterPro" id="IPR023465">
    <property type="entry name" value="Riboflavin_kinase_dom_sf"/>
</dbReference>
<organism evidence="6 7">
    <name type="scientific">Rohdeia mirabilis</name>
    <dbReference type="NCBI Taxonomy" id="2528008"/>
    <lineage>
        <taxon>Bacteria</taxon>
        <taxon>Pseudomonadati</taxon>
        <taxon>Planctomycetota</taxon>
        <taxon>Planctomycetia</taxon>
        <taxon>Planctomycetia incertae sedis</taxon>
        <taxon>Rohdeia</taxon>
    </lineage>
</organism>
<keyword evidence="7" id="KW-1185">Reference proteome</keyword>
<evidence type="ECO:0000256" key="1">
    <source>
        <dbReference type="ARBA" id="ARBA00022630"/>
    </source>
</evidence>
<dbReference type="AlphaFoldDB" id="A0A518CWF6"/>
<evidence type="ECO:0000313" key="6">
    <source>
        <dbReference type="EMBL" id="QDU83544.1"/>
    </source>
</evidence>
<dbReference type="SUPFAM" id="SSF82114">
    <property type="entry name" value="Riboflavin kinase-like"/>
    <property type="match status" value="1"/>
</dbReference>
<evidence type="ECO:0000256" key="4">
    <source>
        <dbReference type="ARBA" id="ARBA00022741"/>
    </source>
</evidence>
<protein>
    <recommendedName>
        <fullName evidence="5">Riboflavin kinase domain-containing protein</fullName>
    </recommendedName>
</protein>
<dbReference type="InterPro" id="IPR023602">
    <property type="entry name" value="Riboflavin_kinase_CTP-dep"/>
</dbReference>
<dbReference type="Gene3D" id="2.40.30.30">
    <property type="entry name" value="Riboflavin kinase-like"/>
    <property type="match status" value="1"/>
</dbReference>
<keyword evidence="1" id="KW-0285">Flavoprotein</keyword>
<name>A0A518CWF6_9BACT</name>
<dbReference type="GO" id="GO:0008531">
    <property type="term" value="F:riboflavin kinase activity"/>
    <property type="evidence" value="ECO:0007669"/>
    <property type="project" value="InterPro"/>
</dbReference>
<accession>A0A518CWF6</accession>
<proteinExistence type="predicted"/>
<dbReference type="GO" id="GO:0009231">
    <property type="term" value="P:riboflavin biosynthetic process"/>
    <property type="evidence" value="ECO:0007669"/>
    <property type="project" value="InterPro"/>
</dbReference>
<keyword evidence="4" id="KW-0547">Nucleotide-binding</keyword>
<evidence type="ECO:0000256" key="3">
    <source>
        <dbReference type="ARBA" id="ARBA00022679"/>
    </source>
</evidence>
<evidence type="ECO:0000259" key="5">
    <source>
        <dbReference type="Pfam" id="PF01982"/>
    </source>
</evidence>
<dbReference type="GO" id="GO:0000166">
    <property type="term" value="F:nucleotide binding"/>
    <property type="evidence" value="ECO:0007669"/>
    <property type="project" value="UniProtKB-KW"/>
</dbReference>
<evidence type="ECO:0000256" key="2">
    <source>
        <dbReference type="ARBA" id="ARBA00022643"/>
    </source>
</evidence>
<sequence length="133" mass="14670">MTTTRRHTGIVRTGQGDFARWMELLAAQYAALAGVELVPGTLNVELDEPWSMPAHALRLEPDPLLGTVRVFVAPCRIAGRSAFVLRTQANEEDRGDHPRNLVEIAADVHLRSVLGLADGDRVEVELPDEAHER</sequence>
<dbReference type="RefSeq" id="WP_419186266.1">
    <property type="nucleotide sequence ID" value="NZ_CP036290.1"/>
</dbReference>
<dbReference type="Pfam" id="PF01982">
    <property type="entry name" value="CTP-dep_RFKase"/>
    <property type="match status" value="1"/>
</dbReference>